<dbReference type="GO" id="GO:0030150">
    <property type="term" value="P:protein import into mitochondrial matrix"/>
    <property type="evidence" value="ECO:0007669"/>
    <property type="project" value="TreeGrafter"/>
</dbReference>
<evidence type="ECO:0000256" key="4">
    <source>
        <dbReference type="ARBA" id="ARBA00023136"/>
    </source>
</evidence>
<dbReference type="Pfam" id="PF02466">
    <property type="entry name" value="Tim17"/>
    <property type="match status" value="1"/>
</dbReference>
<evidence type="ECO:0000313" key="7">
    <source>
        <dbReference type="Proteomes" id="UP000440578"/>
    </source>
</evidence>
<evidence type="ECO:0000313" key="6">
    <source>
        <dbReference type="EMBL" id="KAF0306869.1"/>
    </source>
</evidence>
<reference evidence="6 7" key="1">
    <citation type="submission" date="2019-07" db="EMBL/GenBank/DDBJ databases">
        <title>Draft genome assembly of a fouling barnacle, Amphibalanus amphitrite (Darwin, 1854): The first reference genome for Thecostraca.</title>
        <authorList>
            <person name="Kim W."/>
        </authorList>
    </citation>
    <scope>NUCLEOTIDE SEQUENCE [LARGE SCALE GENOMIC DNA]</scope>
    <source>
        <strain evidence="6">SNU_AA5</strain>
        <tissue evidence="6">Soma without cirri and trophi</tissue>
    </source>
</reference>
<keyword evidence="3 5" id="KW-1133">Transmembrane helix</keyword>
<feature type="transmembrane region" description="Helical" evidence="5">
    <location>
        <begin position="198"/>
        <end position="219"/>
    </location>
</feature>
<protein>
    <submittedName>
        <fullName evidence="6">Mitochondrial import inner membrane translocase subunit Tim23</fullName>
    </submittedName>
</protein>
<evidence type="ECO:0000256" key="1">
    <source>
        <dbReference type="ARBA" id="ARBA00004141"/>
    </source>
</evidence>
<sequence length="232" mass="23911">MAMESKQGGIRGIFNPYSSADPSVNVPVASSPGLSQISPYLNFDPSYLGTTQPEFIFPEGAAKQRGRFEVAFSQIGGGCLGGGVYGGAIGLFNGLRDTQLAGHTGAVRRTQMINYVMKRGAASANTVGVMAVMYFSFGVLLGWARGTDDELNTLTAGTATGLLYKSSGKGDTATGLFHKSSGEGGGTATGLLYKSSAGAKRCLMGGGVGLALAAAYCLATSRDRLQSLRTYS</sequence>
<dbReference type="Proteomes" id="UP000440578">
    <property type="component" value="Unassembled WGS sequence"/>
</dbReference>
<dbReference type="AlphaFoldDB" id="A0A6A4WNJ9"/>
<comment type="subcellular location">
    <subcellularLocation>
        <location evidence="1">Membrane</location>
        <topology evidence="1">Multi-pass membrane protein</topology>
    </subcellularLocation>
</comment>
<organism evidence="6 7">
    <name type="scientific">Amphibalanus amphitrite</name>
    <name type="common">Striped barnacle</name>
    <name type="synonym">Balanus amphitrite</name>
    <dbReference type="NCBI Taxonomy" id="1232801"/>
    <lineage>
        <taxon>Eukaryota</taxon>
        <taxon>Metazoa</taxon>
        <taxon>Ecdysozoa</taxon>
        <taxon>Arthropoda</taxon>
        <taxon>Crustacea</taxon>
        <taxon>Multicrustacea</taxon>
        <taxon>Cirripedia</taxon>
        <taxon>Thoracica</taxon>
        <taxon>Thoracicalcarea</taxon>
        <taxon>Balanomorpha</taxon>
        <taxon>Balanoidea</taxon>
        <taxon>Balanidae</taxon>
        <taxon>Amphibalaninae</taxon>
        <taxon>Amphibalanus</taxon>
    </lineage>
</organism>
<accession>A0A6A4WNJ9</accession>
<dbReference type="PANTHER" id="PTHR15371">
    <property type="entry name" value="TIM23"/>
    <property type="match status" value="1"/>
</dbReference>
<evidence type="ECO:0000256" key="3">
    <source>
        <dbReference type="ARBA" id="ARBA00022989"/>
    </source>
</evidence>
<dbReference type="EMBL" id="VIIS01000625">
    <property type="protein sequence ID" value="KAF0306869.1"/>
    <property type="molecule type" value="Genomic_DNA"/>
</dbReference>
<dbReference type="OrthoDB" id="159299at2759"/>
<evidence type="ECO:0000256" key="2">
    <source>
        <dbReference type="ARBA" id="ARBA00022692"/>
    </source>
</evidence>
<dbReference type="GO" id="GO:0005744">
    <property type="term" value="C:TIM23 mitochondrial import inner membrane translocase complex"/>
    <property type="evidence" value="ECO:0007669"/>
    <property type="project" value="TreeGrafter"/>
</dbReference>
<keyword evidence="7" id="KW-1185">Reference proteome</keyword>
<feature type="transmembrane region" description="Helical" evidence="5">
    <location>
        <begin position="122"/>
        <end position="144"/>
    </location>
</feature>
<keyword evidence="4 5" id="KW-0472">Membrane</keyword>
<name>A0A6A4WNJ9_AMPAM</name>
<dbReference type="PANTHER" id="PTHR15371:SF0">
    <property type="entry name" value="SD19278P"/>
    <property type="match status" value="1"/>
</dbReference>
<gene>
    <name evidence="6" type="primary">Timm23</name>
    <name evidence="6" type="ORF">FJT64_002348</name>
</gene>
<keyword evidence="2 5" id="KW-0812">Transmembrane</keyword>
<comment type="caution">
    <text evidence="6">The sequence shown here is derived from an EMBL/GenBank/DDBJ whole genome shotgun (WGS) entry which is preliminary data.</text>
</comment>
<proteinExistence type="predicted"/>
<evidence type="ECO:0000256" key="5">
    <source>
        <dbReference type="SAM" id="Phobius"/>
    </source>
</evidence>
<dbReference type="GO" id="GO:0008320">
    <property type="term" value="F:protein transmembrane transporter activity"/>
    <property type="evidence" value="ECO:0007669"/>
    <property type="project" value="TreeGrafter"/>
</dbReference>
<dbReference type="InterPro" id="IPR045238">
    <property type="entry name" value="Tim23-like"/>
</dbReference>